<dbReference type="PANTHER" id="PTHR31435:SF10">
    <property type="entry name" value="BSR4717 PROTEIN"/>
    <property type="match status" value="1"/>
</dbReference>
<organism evidence="2 3">
    <name type="scientific">Crossiella cryophila</name>
    <dbReference type="NCBI Taxonomy" id="43355"/>
    <lineage>
        <taxon>Bacteria</taxon>
        <taxon>Bacillati</taxon>
        <taxon>Actinomycetota</taxon>
        <taxon>Actinomycetes</taxon>
        <taxon>Pseudonocardiales</taxon>
        <taxon>Pseudonocardiaceae</taxon>
        <taxon>Crossiella</taxon>
    </lineage>
</organism>
<comment type="caution">
    <text evidence="2">The sequence shown here is derived from an EMBL/GenBank/DDBJ whole genome shotgun (WGS) entry which is preliminary data.</text>
</comment>
<dbReference type="Gene3D" id="3.40.630.30">
    <property type="match status" value="1"/>
</dbReference>
<dbReference type="SUPFAM" id="SSF55729">
    <property type="entry name" value="Acyl-CoA N-acyltransferases (Nat)"/>
    <property type="match status" value="1"/>
</dbReference>
<reference evidence="2 3" key="1">
    <citation type="submission" date="2020-08" db="EMBL/GenBank/DDBJ databases">
        <title>Sequencing the genomes of 1000 actinobacteria strains.</title>
        <authorList>
            <person name="Klenk H.-P."/>
        </authorList>
    </citation>
    <scope>NUCLEOTIDE SEQUENCE [LARGE SCALE GENOMIC DNA]</scope>
    <source>
        <strain evidence="2 3">DSM 44230</strain>
    </source>
</reference>
<evidence type="ECO:0000259" key="1">
    <source>
        <dbReference type="PROSITE" id="PS51729"/>
    </source>
</evidence>
<dbReference type="InterPro" id="IPR016181">
    <property type="entry name" value="Acyl_CoA_acyltransferase"/>
</dbReference>
<evidence type="ECO:0000313" key="2">
    <source>
        <dbReference type="EMBL" id="MBB4677473.1"/>
    </source>
</evidence>
<dbReference type="Proteomes" id="UP000533598">
    <property type="component" value="Unassembled WGS sequence"/>
</dbReference>
<dbReference type="Pfam" id="PF14542">
    <property type="entry name" value="Acetyltransf_CG"/>
    <property type="match status" value="1"/>
</dbReference>
<evidence type="ECO:0000313" key="3">
    <source>
        <dbReference type="Proteomes" id="UP000533598"/>
    </source>
</evidence>
<dbReference type="RefSeq" id="WP_185003415.1">
    <property type="nucleotide sequence ID" value="NZ_BAAAUI010000049.1"/>
</dbReference>
<keyword evidence="2" id="KW-0808">Transferase</keyword>
<dbReference type="EMBL" id="JACHMH010000001">
    <property type="protein sequence ID" value="MBB4677473.1"/>
    <property type="molecule type" value="Genomic_DNA"/>
</dbReference>
<dbReference type="PROSITE" id="PS51729">
    <property type="entry name" value="GNAT_YJDJ"/>
    <property type="match status" value="1"/>
</dbReference>
<proteinExistence type="predicted"/>
<sequence>MAEQDVQVTRNEQANRYEVTVGGVLAGFAEYELRDGRAYFTHTEVFEQFGGRGLGGVLAAEALSDTAGRDLEIVPLCPFIARYLTRHPDFAGRVAWPEQA</sequence>
<name>A0A7W7CAB8_9PSEU</name>
<dbReference type="InterPro" id="IPR031165">
    <property type="entry name" value="GNAT_YJDJ"/>
</dbReference>
<dbReference type="InterPro" id="IPR045057">
    <property type="entry name" value="Gcn5-rel_NAT"/>
</dbReference>
<dbReference type="PANTHER" id="PTHR31435">
    <property type="entry name" value="PROTEIN NATD1"/>
    <property type="match status" value="1"/>
</dbReference>
<dbReference type="AlphaFoldDB" id="A0A7W7CAB8"/>
<protein>
    <submittedName>
        <fullName evidence="2">Putative GNAT family acetyltransferase</fullName>
    </submittedName>
</protein>
<gene>
    <name evidence="2" type="ORF">HNR67_003591</name>
</gene>
<keyword evidence="3" id="KW-1185">Reference proteome</keyword>
<dbReference type="GO" id="GO:0016740">
    <property type="term" value="F:transferase activity"/>
    <property type="evidence" value="ECO:0007669"/>
    <property type="project" value="UniProtKB-KW"/>
</dbReference>
<feature type="domain" description="N-acetyltransferase" evidence="1">
    <location>
        <begin position="9"/>
        <end position="95"/>
    </location>
</feature>
<accession>A0A7W7CAB8</accession>